<keyword evidence="3" id="KW-1185">Reference proteome</keyword>
<dbReference type="Pfam" id="PF04122">
    <property type="entry name" value="CW_binding_2"/>
    <property type="match status" value="3"/>
</dbReference>
<evidence type="ECO:0000256" key="1">
    <source>
        <dbReference type="SAM" id="SignalP"/>
    </source>
</evidence>
<comment type="caution">
    <text evidence="2">The sequence shown here is derived from an EMBL/GenBank/DDBJ whole genome shotgun (WGS) entry which is preliminary data.</text>
</comment>
<dbReference type="Gene3D" id="3.40.50.12090">
    <property type="match status" value="1"/>
</dbReference>
<gene>
    <name evidence="2" type="ORF">GLX25_16600</name>
</gene>
<protein>
    <recommendedName>
        <fullName evidence="4">Cell wall-binding repeat-containing protein</fullName>
    </recommendedName>
</protein>
<feature type="chain" id="PRO_5028996884" description="Cell wall-binding repeat-containing protein" evidence="1">
    <location>
        <begin position="26"/>
        <end position="548"/>
    </location>
</feature>
<name>A0A7C9HNB7_9MICO</name>
<proteinExistence type="predicted"/>
<dbReference type="InterPro" id="IPR051922">
    <property type="entry name" value="Bact_Sporulation_Assoc"/>
</dbReference>
<dbReference type="AlphaFoldDB" id="A0A7C9HNB7"/>
<dbReference type="PANTHER" id="PTHR30032">
    <property type="entry name" value="N-ACETYLMURAMOYL-L-ALANINE AMIDASE-RELATED"/>
    <property type="match status" value="1"/>
</dbReference>
<dbReference type="PANTHER" id="PTHR30032:SF8">
    <property type="entry name" value="GERMINATION-SPECIFIC N-ACETYLMURAMOYL-L-ALANINE AMIDASE"/>
    <property type="match status" value="1"/>
</dbReference>
<keyword evidence="1" id="KW-0732">Signal</keyword>
<reference evidence="2 3" key="1">
    <citation type="submission" date="2019-11" db="EMBL/GenBank/DDBJ databases">
        <title>Agromyces kandeliae sp. nov., isolated from mangrove soil.</title>
        <authorList>
            <person name="Wang R."/>
        </authorList>
    </citation>
    <scope>NUCLEOTIDE SEQUENCE [LARGE SCALE GENOMIC DNA]</scope>
    <source>
        <strain evidence="2 3">JCM 11431</strain>
    </source>
</reference>
<evidence type="ECO:0000313" key="2">
    <source>
        <dbReference type="EMBL" id="MUN08724.1"/>
    </source>
</evidence>
<evidence type="ECO:0000313" key="3">
    <source>
        <dbReference type="Proteomes" id="UP000480122"/>
    </source>
</evidence>
<dbReference type="EMBL" id="WODA01000025">
    <property type="protein sequence ID" value="MUN08724.1"/>
    <property type="molecule type" value="Genomic_DNA"/>
</dbReference>
<evidence type="ECO:0008006" key="4">
    <source>
        <dbReference type="Google" id="ProtNLM"/>
    </source>
</evidence>
<sequence>MRTRTIALFAAILLSTGIAAPSASADTTATRTLSGSITRPLLADGTRPSTECWVDLVPVGWYSGAYESAYLTANGCSAYGFNNVGSGEYTVQVVPATAATTYADTWLGDTPFPDRAQTVTVESESVSGLDIELLPAGGISGTLAVPSSGAAPTGPLAAYAYLIDEETGATTLADWAEAASDGTYAMGRVPAGRYTVEFADAGNPPTLRDAFLGGAAAIDSATVFDVTAGAVTGNIDGGPIPLERTVQRLAGPDRFATSAAIARRFAPGVPVVYLANGLNWPDALSAGPAAAHQDGVLLLTRQDVLPSVIAAELERLAPERIVVVGGPAAVSDAVYAQVAEAAPTVTRVWGADRYATSRAIIRDAFGERIPSRSIVISTGRAFPDALSGGALAALWDSPLLLIDGRASELNPETRSFLWGTNFLGMAIIGGEAAVTTWLQDQLEHFTNYSSSERIGGADRYDTNRRVVERFPAWAPEAGAAIVANGTGFADALGGVALSGSTRAPLVLTPSRCIPRASLEAALAARAMDWQLLGGTASLDARVEALTAC</sequence>
<feature type="signal peptide" evidence="1">
    <location>
        <begin position="1"/>
        <end position="25"/>
    </location>
</feature>
<dbReference type="RefSeq" id="WP_155843638.1">
    <property type="nucleotide sequence ID" value="NZ_BAAAIA010000008.1"/>
</dbReference>
<dbReference type="InterPro" id="IPR007253">
    <property type="entry name" value="Cell_wall-bd_2"/>
</dbReference>
<accession>A0A7C9HNB7</accession>
<dbReference type="OrthoDB" id="5143602at2"/>
<dbReference type="Proteomes" id="UP000480122">
    <property type="component" value="Unassembled WGS sequence"/>
</dbReference>
<organism evidence="2 3">
    <name type="scientific">Agromyces luteolus</name>
    <dbReference type="NCBI Taxonomy" id="88373"/>
    <lineage>
        <taxon>Bacteria</taxon>
        <taxon>Bacillati</taxon>
        <taxon>Actinomycetota</taxon>
        <taxon>Actinomycetes</taxon>
        <taxon>Micrococcales</taxon>
        <taxon>Microbacteriaceae</taxon>
        <taxon>Agromyces</taxon>
    </lineage>
</organism>